<evidence type="ECO:0000313" key="2">
    <source>
        <dbReference type="EMBL" id="CCG00360.1"/>
    </source>
</evidence>
<feature type="coiled-coil region" evidence="1">
    <location>
        <begin position="4"/>
        <end position="59"/>
    </location>
</feature>
<dbReference type="AlphaFoldDB" id="H6RH89"/>
<accession>H6RH89</accession>
<evidence type="ECO:0000256" key="1">
    <source>
        <dbReference type="SAM" id="Coils"/>
    </source>
</evidence>
<organism evidence="3">
    <name type="scientific">uncultured Flavobacteriia bacterium</name>
    <dbReference type="NCBI Taxonomy" id="212695"/>
    <lineage>
        <taxon>Bacteria</taxon>
        <taxon>Pseudomonadati</taxon>
        <taxon>Bacteroidota</taxon>
        <taxon>Flavobacteriia</taxon>
        <taxon>environmental samples</taxon>
    </lineage>
</organism>
<dbReference type="EMBL" id="FO117606">
    <property type="protein sequence ID" value="CCG00360.1"/>
    <property type="molecule type" value="Genomic_DNA"/>
</dbReference>
<keyword evidence="1" id="KW-0175">Coiled coil</keyword>
<protein>
    <submittedName>
        <fullName evidence="3">Uncharacterized protein</fullName>
    </submittedName>
</protein>
<proteinExistence type="predicted"/>
<gene>
    <name evidence="3" type="ORF">VIS_S18_DB-B8_0005</name>
    <name evidence="2" type="ORF">VIS_S18DAB70005</name>
</gene>
<sequence>MDYLKTLQEKISLLLNKLDKTKLLNESLESKNEYLIKVNKDLEAKIKIMQLKEKQLKIVSAITEDDSDKQYFKNKIDYLIKEIDYCIDRISI</sequence>
<reference evidence="3" key="1">
    <citation type="journal article" date="2012" name="Environ. Microbiol.">
        <title>Genomic content of uncultured Bacteroidetes from contrasting oceanic provinces in the North Atlantic Ocean.</title>
        <authorList>
            <person name="Gomez-Pereira P.R."/>
            <person name="Schuler M."/>
            <person name="Fuchs B.M."/>
            <person name="Bennke C."/>
            <person name="Teeling H."/>
            <person name="Waldmann J."/>
            <person name="Richter M."/>
            <person name="Barbe V."/>
            <person name="Bataille E."/>
            <person name="Glockner F.O."/>
            <person name="Amann R."/>
        </authorList>
    </citation>
    <scope>NUCLEOTIDE SEQUENCE</scope>
</reference>
<evidence type="ECO:0000313" key="3">
    <source>
        <dbReference type="EMBL" id="CCG00400.1"/>
    </source>
</evidence>
<name>H6RH89_9BACT</name>
<dbReference type="EMBL" id="FO117607">
    <property type="protein sequence ID" value="CCG00400.1"/>
    <property type="molecule type" value="Genomic_DNA"/>
</dbReference>
<reference evidence="3" key="2">
    <citation type="submission" date="2012-02" db="EMBL/GenBank/DDBJ databases">
        <authorList>
            <person name="Genoscope - CEA"/>
        </authorList>
    </citation>
    <scope>NUCLEOTIDE SEQUENCE</scope>
</reference>